<sequence>MSKFKYSDDELDINSVLKLNQDLSKEISVDKELIIQRSKADANIESTIKLLVNLGKKAEVDDLFVKIDEMKLNQRLNRNLKIENWSSILSEANNRNITSVVLEDIMTDEEINQSFNEYNEIEAQFSSKTGIFNKTDLSFLAVATALQVLKTLLFPYVSKKLGYGDSFNPDDRLAHNDKSIEAEHREANNSFRDKFQERYKSGYWINLLYQTPPYDITAGSKDLGINMGGKAHRMYTLGHDPILGWLFGTANILTDCITFNSFANHRVSRVDPLTSKKKMIITAEQVPLTMMFKECYDMCRADKLNLPAAIFVQALHYKSDIKTKMGLPVPLLSSFNENFASKLYDEHYDALCLARDMKIVGASFIISKVIDIIITLTHGLFNNDEVSKELYEVRTRKILLISNSIASSSTIINTLITKDLRKLDIGGVLNTIGHLFTDIRFIFKIKEEFIESEISNSLQKELDEIDYLFGHL</sequence>
<evidence type="ECO:0000313" key="1">
    <source>
        <dbReference type="EMBL" id="MDK7357072.1"/>
    </source>
</evidence>
<organism evidence="1 2">
    <name type="scientific">Veillonella atypica</name>
    <dbReference type="NCBI Taxonomy" id="39777"/>
    <lineage>
        <taxon>Bacteria</taxon>
        <taxon>Bacillati</taxon>
        <taxon>Bacillota</taxon>
        <taxon>Negativicutes</taxon>
        <taxon>Veillonellales</taxon>
        <taxon>Veillonellaceae</taxon>
        <taxon>Veillonella</taxon>
    </lineage>
</organism>
<accession>A0AAJ1V5K8</accession>
<reference evidence="1" key="1">
    <citation type="submission" date="2023-05" db="EMBL/GenBank/DDBJ databases">
        <title>Cataloging the Phylogenetic Diversity of Human Bladder Bacteria.</title>
        <authorList>
            <person name="Du J."/>
        </authorList>
    </citation>
    <scope>NUCLEOTIDE SEQUENCE</scope>
    <source>
        <strain evidence="1">UMB10101</strain>
    </source>
</reference>
<dbReference type="AlphaFoldDB" id="A0AAJ1V5K8"/>
<gene>
    <name evidence="1" type="ORF">QP520_05490</name>
</gene>
<name>A0AAJ1V5K8_9FIRM</name>
<protein>
    <submittedName>
        <fullName evidence="1">Uncharacterized protein</fullName>
    </submittedName>
</protein>
<evidence type="ECO:0000313" key="2">
    <source>
        <dbReference type="Proteomes" id="UP001236274"/>
    </source>
</evidence>
<dbReference type="EMBL" id="JASORJ010000007">
    <property type="protein sequence ID" value="MDK7357072.1"/>
    <property type="molecule type" value="Genomic_DNA"/>
</dbReference>
<dbReference type="Proteomes" id="UP001236274">
    <property type="component" value="Unassembled WGS sequence"/>
</dbReference>
<comment type="caution">
    <text evidence="1">The sequence shown here is derived from an EMBL/GenBank/DDBJ whole genome shotgun (WGS) entry which is preliminary data.</text>
</comment>
<dbReference type="RefSeq" id="WP_285417399.1">
    <property type="nucleotide sequence ID" value="NZ_JASORJ010000007.1"/>
</dbReference>
<proteinExistence type="predicted"/>